<sequence>MKIEPGLKSRDETRNQNENRDQSQNVQFDRPPRDGRYRAPAPSALTKLFAFVQIAARDPPSPADRESNRWLPNGVNEVICSEPGAGLSPSGNGKPGRTWDHRPWRCSSPIPGVARPPSIIPHSILRTRLLAEHPIVCSHTCPSSSENSAGRPASSIVRPTNNRRLINTCATTGNCTIKRARLPWTKIPLLPWGGRVWPQNSITLEFIQQVLTKALSEIGYEAPQDVVARDQPEMDIDPSSAPTSMQTMQSPPRCGPTDSDYEYRLG</sequence>
<proteinExistence type="predicted"/>
<dbReference type="Proteomes" id="UP000299102">
    <property type="component" value="Unassembled WGS sequence"/>
</dbReference>
<name>A0A4C1ZXJ6_EUMVA</name>
<protein>
    <submittedName>
        <fullName evidence="2">Uncharacterized protein</fullName>
    </submittedName>
</protein>
<evidence type="ECO:0000313" key="2">
    <source>
        <dbReference type="EMBL" id="GBP93551.1"/>
    </source>
</evidence>
<accession>A0A4C1ZXJ6</accession>
<comment type="caution">
    <text evidence="2">The sequence shown here is derived from an EMBL/GenBank/DDBJ whole genome shotgun (WGS) entry which is preliminary data.</text>
</comment>
<keyword evidence="3" id="KW-1185">Reference proteome</keyword>
<evidence type="ECO:0000313" key="3">
    <source>
        <dbReference type="Proteomes" id="UP000299102"/>
    </source>
</evidence>
<feature type="region of interest" description="Disordered" evidence="1">
    <location>
        <begin position="1"/>
        <end position="42"/>
    </location>
</feature>
<feature type="compositionally biased region" description="Polar residues" evidence="1">
    <location>
        <begin position="240"/>
        <end position="250"/>
    </location>
</feature>
<evidence type="ECO:0000256" key="1">
    <source>
        <dbReference type="SAM" id="MobiDB-lite"/>
    </source>
</evidence>
<organism evidence="2 3">
    <name type="scientific">Eumeta variegata</name>
    <name type="common">Bagworm moth</name>
    <name type="synonym">Eumeta japonica</name>
    <dbReference type="NCBI Taxonomy" id="151549"/>
    <lineage>
        <taxon>Eukaryota</taxon>
        <taxon>Metazoa</taxon>
        <taxon>Ecdysozoa</taxon>
        <taxon>Arthropoda</taxon>
        <taxon>Hexapoda</taxon>
        <taxon>Insecta</taxon>
        <taxon>Pterygota</taxon>
        <taxon>Neoptera</taxon>
        <taxon>Endopterygota</taxon>
        <taxon>Lepidoptera</taxon>
        <taxon>Glossata</taxon>
        <taxon>Ditrysia</taxon>
        <taxon>Tineoidea</taxon>
        <taxon>Psychidae</taxon>
        <taxon>Oiketicinae</taxon>
        <taxon>Eumeta</taxon>
    </lineage>
</organism>
<feature type="region of interest" description="Disordered" evidence="1">
    <location>
        <begin position="224"/>
        <end position="266"/>
    </location>
</feature>
<dbReference type="AlphaFoldDB" id="A0A4C1ZXJ6"/>
<dbReference type="EMBL" id="BGZK01002391">
    <property type="protein sequence ID" value="GBP93551.1"/>
    <property type="molecule type" value="Genomic_DNA"/>
</dbReference>
<reference evidence="2 3" key="1">
    <citation type="journal article" date="2019" name="Commun. Biol.">
        <title>The bagworm genome reveals a unique fibroin gene that provides high tensile strength.</title>
        <authorList>
            <person name="Kono N."/>
            <person name="Nakamura H."/>
            <person name="Ohtoshi R."/>
            <person name="Tomita M."/>
            <person name="Numata K."/>
            <person name="Arakawa K."/>
        </authorList>
    </citation>
    <scope>NUCLEOTIDE SEQUENCE [LARGE SCALE GENOMIC DNA]</scope>
</reference>
<gene>
    <name evidence="2" type="ORF">EVAR_90117_1</name>
</gene>
<feature type="compositionally biased region" description="Basic and acidic residues" evidence="1">
    <location>
        <begin position="1"/>
        <end position="21"/>
    </location>
</feature>